<evidence type="ECO:0000313" key="2">
    <source>
        <dbReference type="Proteomes" id="UP000014977"/>
    </source>
</evidence>
<comment type="caution">
    <text evidence="1">The sequence shown here is derived from an EMBL/GenBank/DDBJ whole genome shotgun (WGS) entry which is preliminary data.</text>
</comment>
<dbReference type="AlphaFoldDB" id="S7UUX7"/>
<organism evidence="1 2">
    <name type="scientific">Desulfococcus multivorans DSM 2059</name>
    <dbReference type="NCBI Taxonomy" id="1121405"/>
    <lineage>
        <taxon>Bacteria</taxon>
        <taxon>Pseudomonadati</taxon>
        <taxon>Thermodesulfobacteriota</taxon>
        <taxon>Desulfobacteria</taxon>
        <taxon>Desulfobacterales</taxon>
        <taxon>Desulfococcaceae</taxon>
        <taxon>Desulfococcus</taxon>
    </lineage>
</organism>
<keyword evidence="2" id="KW-1185">Reference proteome</keyword>
<name>S7UUX7_DESML</name>
<dbReference type="RefSeq" id="WP_020878011.1">
    <property type="nucleotide sequence ID" value="NZ_ATHJ01000096.1"/>
</dbReference>
<accession>S7UUX7</accession>
<dbReference type="EMBL" id="ATHJ01000096">
    <property type="protein sequence ID" value="EPR37904.1"/>
    <property type="molecule type" value="Genomic_DNA"/>
</dbReference>
<dbReference type="OrthoDB" id="5517342at2"/>
<proteinExistence type="predicted"/>
<reference evidence="1 2" key="1">
    <citation type="journal article" date="2013" name="Genome Announc.">
        <title>Draft genome sequences for three mercury-methylating, sulfate-reducing bacteria.</title>
        <authorList>
            <person name="Brown S.D."/>
            <person name="Hurt R.A.Jr."/>
            <person name="Gilmour C.C."/>
            <person name="Elias D.A."/>
        </authorList>
    </citation>
    <scope>NUCLEOTIDE SEQUENCE [LARGE SCALE GENOMIC DNA]</scope>
    <source>
        <strain evidence="1 2">DSM 2059</strain>
    </source>
</reference>
<dbReference type="Proteomes" id="UP000014977">
    <property type="component" value="Unassembled WGS sequence"/>
</dbReference>
<evidence type="ECO:0000313" key="1">
    <source>
        <dbReference type="EMBL" id="EPR37904.1"/>
    </source>
</evidence>
<protein>
    <submittedName>
        <fullName evidence="1">Uncharacterized protein</fullName>
    </submittedName>
</protein>
<sequence>MTTEWVPFGNGEYIVLDAFLMTPDQQAAAIEKAYIEVSTGPRGRRQIMGKGMIRPFMIVELHENNDIIDLVIDLGGSFKYRLKKPVLKSGKVFSPAVNALLQFFPSQPWEQISESEFHEIRKGLKFLTD</sequence>
<gene>
    <name evidence="1" type="ORF">dsmv_2944</name>
</gene>